<dbReference type="FunFam" id="3.30.200.20:FF:001037">
    <property type="entry name" value="Putative G-type lectin S-receptor-like serine/threonine-protein kinase"/>
    <property type="match status" value="1"/>
</dbReference>
<dbReference type="InterPro" id="IPR011009">
    <property type="entry name" value="Kinase-like_dom_sf"/>
</dbReference>
<keyword evidence="11 19" id="KW-0067">ATP-binding</keyword>
<dbReference type="PaxDb" id="29760-VIT_00s0347g00080.t01"/>
<evidence type="ECO:0000256" key="15">
    <source>
        <dbReference type="ARBA" id="ARBA00023170"/>
    </source>
</evidence>
<keyword evidence="4" id="KW-0723">Serine/threonine-protein kinase</keyword>
<keyword evidence="3" id="KW-1003">Cell membrane</keyword>
<evidence type="ECO:0000256" key="1">
    <source>
        <dbReference type="ARBA" id="ARBA00004251"/>
    </source>
</evidence>
<feature type="binding site" evidence="19">
    <location>
        <position position="446"/>
    </location>
    <ligand>
        <name>ATP</name>
        <dbReference type="ChEBI" id="CHEBI:30616"/>
    </ligand>
</feature>
<keyword evidence="15" id="KW-0675">Receptor</keyword>
<dbReference type="Gene3D" id="3.30.200.20">
    <property type="entry name" value="Phosphorylase Kinase, domain 1"/>
    <property type="match status" value="2"/>
</dbReference>
<name>F6GZ97_VITVI</name>
<keyword evidence="6 20" id="KW-0812">Transmembrane</keyword>
<dbReference type="Gene3D" id="2.90.10.10">
    <property type="entry name" value="Bulb-type lectin domain"/>
    <property type="match status" value="1"/>
</dbReference>
<dbReference type="InterPro" id="IPR000719">
    <property type="entry name" value="Prot_kinase_dom"/>
</dbReference>
<evidence type="ECO:0000313" key="26">
    <source>
        <dbReference type="Proteomes" id="UP000009183"/>
    </source>
</evidence>
<dbReference type="Pfam" id="PF08276">
    <property type="entry name" value="PAN_2"/>
    <property type="match status" value="2"/>
</dbReference>
<protein>
    <recommendedName>
        <fullName evidence="2">non-specific serine/threonine protein kinase</fullName>
        <ecNumber evidence="2">2.7.11.1</ecNumber>
    </recommendedName>
</protein>
<evidence type="ECO:0000256" key="10">
    <source>
        <dbReference type="ARBA" id="ARBA00022777"/>
    </source>
</evidence>
<dbReference type="Proteomes" id="UP000009183">
    <property type="component" value="Unassembled WGS sequence, unordered"/>
</dbReference>
<dbReference type="GO" id="GO:0048544">
    <property type="term" value="P:recognition of pollen"/>
    <property type="evidence" value="ECO:0007669"/>
    <property type="project" value="InterPro"/>
</dbReference>
<dbReference type="EC" id="2.7.11.1" evidence="2"/>
<dbReference type="GO" id="GO:0005886">
    <property type="term" value="C:plasma membrane"/>
    <property type="evidence" value="ECO:0000318"/>
    <property type="project" value="GO_Central"/>
</dbReference>
<feature type="domain" description="Apple" evidence="24">
    <location>
        <begin position="728"/>
        <end position="795"/>
    </location>
</feature>
<dbReference type="ExpressionAtlas" id="F6GZ97">
    <property type="expression patterns" value="baseline and differential"/>
</dbReference>
<proteinExistence type="predicted"/>
<evidence type="ECO:0000256" key="19">
    <source>
        <dbReference type="PROSITE-ProRule" id="PRU10141"/>
    </source>
</evidence>
<dbReference type="SUPFAM" id="SSF51110">
    <property type="entry name" value="alpha-D-mannose-specific plant lectins"/>
    <property type="match status" value="1"/>
</dbReference>
<dbReference type="GO" id="GO:0006955">
    <property type="term" value="P:immune response"/>
    <property type="evidence" value="ECO:0000318"/>
    <property type="project" value="GO_Central"/>
</dbReference>
<dbReference type="CDD" id="cd00028">
    <property type="entry name" value="B_lectin"/>
    <property type="match status" value="1"/>
</dbReference>
<dbReference type="InterPro" id="IPR036426">
    <property type="entry name" value="Bulb-type_lectin_dom_sf"/>
</dbReference>
<dbReference type="GO" id="GO:0005524">
    <property type="term" value="F:ATP binding"/>
    <property type="evidence" value="ECO:0007669"/>
    <property type="project" value="UniProtKB-UniRule"/>
</dbReference>
<dbReference type="FunFam" id="1.10.510.10:FF:000467">
    <property type="entry name" value="Liguleless narrow1"/>
    <property type="match status" value="1"/>
</dbReference>
<dbReference type="Pfam" id="PF01453">
    <property type="entry name" value="B_lectin"/>
    <property type="match status" value="1"/>
</dbReference>
<gene>
    <name evidence="25" type="ORF">VIT_00s0347g00080</name>
</gene>
<evidence type="ECO:0000259" key="22">
    <source>
        <dbReference type="PROSITE" id="PS50011"/>
    </source>
</evidence>
<dbReference type="SMART" id="SM00108">
    <property type="entry name" value="B_lectin"/>
    <property type="match status" value="1"/>
</dbReference>
<evidence type="ECO:0000256" key="5">
    <source>
        <dbReference type="ARBA" id="ARBA00022679"/>
    </source>
</evidence>
<evidence type="ECO:0000256" key="3">
    <source>
        <dbReference type="ARBA" id="ARBA00022475"/>
    </source>
</evidence>
<comment type="catalytic activity">
    <reaction evidence="17">
        <text>L-threonyl-[protein] + ATP = O-phospho-L-threonyl-[protein] + ADP + H(+)</text>
        <dbReference type="Rhea" id="RHEA:46608"/>
        <dbReference type="Rhea" id="RHEA-COMP:11060"/>
        <dbReference type="Rhea" id="RHEA-COMP:11605"/>
        <dbReference type="ChEBI" id="CHEBI:15378"/>
        <dbReference type="ChEBI" id="CHEBI:30013"/>
        <dbReference type="ChEBI" id="CHEBI:30616"/>
        <dbReference type="ChEBI" id="CHEBI:61977"/>
        <dbReference type="ChEBI" id="CHEBI:456216"/>
        <dbReference type="EC" id="2.7.11.1"/>
    </reaction>
</comment>
<comment type="subcellular location">
    <subcellularLocation>
        <location evidence="1">Cell membrane</location>
        <topology evidence="1">Single-pass type I membrane protein</topology>
    </subcellularLocation>
</comment>
<dbReference type="SMART" id="SM00473">
    <property type="entry name" value="PAN_AP"/>
    <property type="match status" value="2"/>
</dbReference>
<dbReference type="PANTHER" id="PTHR27002:SF1055">
    <property type="entry name" value="RECEPTOR-LIKE SERINE_THREONINE-PROTEIN KINASE"/>
    <property type="match status" value="1"/>
</dbReference>
<dbReference type="FunCoup" id="F6GZ97">
    <property type="interactions" value="618"/>
</dbReference>
<dbReference type="InterPro" id="IPR001245">
    <property type="entry name" value="Ser-Thr/Tyr_kinase_cat_dom"/>
</dbReference>
<dbReference type="eggNOG" id="ENOG502QSMT">
    <property type="taxonomic scope" value="Eukaryota"/>
</dbReference>
<dbReference type="EMBL" id="FN594994">
    <property type="protein sequence ID" value="CCB45283.1"/>
    <property type="molecule type" value="Genomic_DNA"/>
</dbReference>
<dbReference type="PROSITE" id="PS00108">
    <property type="entry name" value="PROTEIN_KINASE_ST"/>
    <property type="match status" value="2"/>
</dbReference>
<dbReference type="AlphaFoldDB" id="F6GZ97"/>
<dbReference type="InterPro" id="IPR008271">
    <property type="entry name" value="Ser/Thr_kinase_AS"/>
</dbReference>
<evidence type="ECO:0000256" key="9">
    <source>
        <dbReference type="ARBA" id="ARBA00022741"/>
    </source>
</evidence>
<dbReference type="Pfam" id="PF00069">
    <property type="entry name" value="Pkinase"/>
    <property type="match status" value="1"/>
</dbReference>
<keyword evidence="12 20" id="KW-1133">Transmembrane helix</keyword>
<comment type="catalytic activity">
    <reaction evidence="18">
        <text>L-seryl-[protein] + ATP = O-phospho-L-seryl-[protein] + ADP + H(+)</text>
        <dbReference type="Rhea" id="RHEA:17989"/>
        <dbReference type="Rhea" id="RHEA-COMP:9863"/>
        <dbReference type="Rhea" id="RHEA-COMP:11604"/>
        <dbReference type="ChEBI" id="CHEBI:15378"/>
        <dbReference type="ChEBI" id="CHEBI:29999"/>
        <dbReference type="ChEBI" id="CHEBI:30616"/>
        <dbReference type="ChEBI" id="CHEBI:83421"/>
        <dbReference type="ChEBI" id="CHEBI:456216"/>
        <dbReference type="EC" id="2.7.11.1"/>
    </reaction>
</comment>
<evidence type="ECO:0000256" key="6">
    <source>
        <dbReference type="ARBA" id="ARBA00022692"/>
    </source>
</evidence>
<sequence length="1066" mass="120610">MGINSGTTVRVLLLLFYCFWDKPLNDTSGIVKISEDGNLQILNGEKEVIWSSNVSNAVSNTTAQLLDSGNLVLKDDSSGRIIWESFQHPSHALLANMKLSTNMYTAEKRVLTSWKKASDPSIGSFSVGVDPSNIAQTFIWNGSHPYYRTGPWNGQIFIGVANMNSFVGNGFRMEHDEEGTVSVSFTTNDFLSLYFTLTPEGTMEEIYRQKEDWEVRWESKQTECDVYGKCGVFGICNPKNSPICSCLRGYEPKSVEEWNRGNWTSGCVRKTPLQCERTNGSIEVGKMDGFFRVTMVKVPDFVEWFPALKNQCRDMCLKNCSCIAYSYSNGIGCMSWSRDLLDMQKFSSSGADLYIRVADTELARVRREKILEVPLFERGNVHPNFSDANMLGNNVNQVKLEEQQLINIEKLVTATNNFHEANKLGQGGFGSVYRGKLPEGQEIAVKRLSRASAQGLEEFLNEVMVISNVQHRNLVRLLGCCTEGDEKMLVYEYLPNKSLDAFLFDPVKRDSLTWRRRFSIIEGIARGLLYLHRDSRFRIIHRDLKPSNILLDEDMNPKISDFGMARIFQAKQDKANTVRIAGTYGYMSPEYAMEGIFSEKSDVFSFGVLLLEIISGIKSAGFCHDEQSLSLLGYAWKLWNGDSMEAFIDGRISEECYQEEILRCIHVGADTYSGEKVVLTSWKSPSDPSIGSFSLGMSPLNIPQAFVWNGSHPYWRSGPWNGQIFIGVPKMNSVFLNGFQVVDDKEDECREQCLKNCSCMVYSYYSGIGCMSWSGNLIDLGKFTQGGADLYVRLANSELDKKRDMKAIISVTIVIGIIAIGICTYFSWRWRRKQIVKDKSKEILLSDRGDAYQIYDMNRFGDHANQVKLEELPLLALGKLATATNNFHEANKLGQGGFGPVYKGKLPGGQEIAVKRLSRASAQGLEEFMNEVVVISKIQHRNLVRLFGYCIEGGEKLLIYEYMPNKSLDSFLFDPLKRDFLDWRRCFNIIEGIGRGLLYLHRDSRLRIIHRDLKASNILLDEDLTAKISDFGIARIVGRYQDQANTMRVVGTYGYMSPEYAMEGRF</sequence>
<evidence type="ECO:0000256" key="21">
    <source>
        <dbReference type="SAM" id="SignalP"/>
    </source>
</evidence>
<dbReference type="PANTHER" id="PTHR27002">
    <property type="entry name" value="RECEPTOR-LIKE SERINE/THREONINE-PROTEIN KINASE SD1-8"/>
    <property type="match status" value="1"/>
</dbReference>
<dbReference type="SMR" id="F6GZ97"/>
<evidence type="ECO:0000256" key="4">
    <source>
        <dbReference type="ARBA" id="ARBA00022527"/>
    </source>
</evidence>
<feature type="transmembrane region" description="Helical" evidence="20">
    <location>
        <begin position="807"/>
        <end position="828"/>
    </location>
</feature>
<evidence type="ECO:0000313" key="25">
    <source>
        <dbReference type="EMBL" id="CCB45283.1"/>
    </source>
</evidence>
<evidence type="ECO:0000256" key="11">
    <source>
        <dbReference type="ARBA" id="ARBA00022840"/>
    </source>
</evidence>
<dbReference type="InterPro" id="IPR000858">
    <property type="entry name" value="S_locus_glycoprot_dom"/>
</dbReference>
<dbReference type="InParanoid" id="F6GZ97"/>
<dbReference type="InterPro" id="IPR003609">
    <property type="entry name" value="Pan_app"/>
</dbReference>
<dbReference type="SMART" id="SM00220">
    <property type="entry name" value="S_TKc"/>
    <property type="match status" value="2"/>
</dbReference>
<keyword evidence="8" id="KW-0677">Repeat</keyword>
<dbReference type="GO" id="GO:0006950">
    <property type="term" value="P:response to stress"/>
    <property type="evidence" value="ECO:0007669"/>
    <property type="project" value="UniProtKB-ARBA"/>
</dbReference>
<keyword evidence="16" id="KW-0325">Glycoprotein</keyword>
<feature type="signal peptide" evidence="21">
    <location>
        <begin position="1"/>
        <end position="27"/>
    </location>
</feature>
<evidence type="ECO:0000256" key="13">
    <source>
        <dbReference type="ARBA" id="ARBA00023136"/>
    </source>
</evidence>
<dbReference type="PROSITE" id="PS00107">
    <property type="entry name" value="PROTEIN_KINASE_ATP"/>
    <property type="match status" value="1"/>
</dbReference>
<keyword evidence="14" id="KW-1015">Disulfide bond</keyword>
<dbReference type="InterPro" id="IPR017441">
    <property type="entry name" value="Protein_kinase_ATP_BS"/>
</dbReference>
<evidence type="ECO:0000256" key="2">
    <source>
        <dbReference type="ARBA" id="ARBA00012513"/>
    </source>
</evidence>
<accession>F6GZ97</accession>
<dbReference type="InterPro" id="IPR001480">
    <property type="entry name" value="Bulb-type_lectin_dom"/>
</dbReference>
<evidence type="ECO:0000256" key="8">
    <source>
        <dbReference type="ARBA" id="ARBA00022737"/>
    </source>
</evidence>
<evidence type="ECO:0000256" key="16">
    <source>
        <dbReference type="ARBA" id="ARBA00023180"/>
    </source>
</evidence>
<keyword evidence="5" id="KW-0808">Transferase</keyword>
<dbReference type="CDD" id="cd01098">
    <property type="entry name" value="PAN_AP_plant"/>
    <property type="match status" value="2"/>
</dbReference>
<feature type="domain" description="Protein kinase" evidence="22">
    <location>
        <begin position="418"/>
        <end position="690"/>
    </location>
</feature>
<keyword evidence="7 21" id="KW-0732">Signal</keyword>
<feature type="domain" description="Protein kinase" evidence="22">
    <location>
        <begin position="887"/>
        <end position="1066"/>
    </location>
</feature>
<reference evidence="26" key="1">
    <citation type="journal article" date="2007" name="Nature">
        <title>The grapevine genome sequence suggests ancestral hexaploidization in major angiosperm phyla.</title>
        <authorList>
            <consortium name="The French-Italian Public Consortium for Grapevine Genome Characterization."/>
            <person name="Jaillon O."/>
            <person name="Aury J.-M."/>
            <person name="Noel B."/>
            <person name="Policriti A."/>
            <person name="Clepet C."/>
            <person name="Casagrande A."/>
            <person name="Choisne N."/>
            <person name="Aubourg S."/>
            <person name="Vitulo N."/>
            <person name="Jubin C."/>
            <person name="Vezzi A."/>
            <person name="Legeai F."/>
            <person name="Hugueney P."/>
            <person name="Dasilva C."/>
            <person name="Horner D."/>
            <person name="Mica E."/>
            <person name="Jublot D."/>
            <person name="Poulain J."/>
            <person name="Bruyere C."/>
            <person name="Billault A."/>
            <person name="Segurens B."/>
            <person name="Gouyvenoux M."/>
            <person name="Ugarte E."/>
            <person name="Cattonaro F."/>
            <person name="Anthouard V."/>
            <person name="Vico V."/>
            <person name="Del Fabbro C."/>
            <person name="Alaux M."/>
            <person name="Di Gaspero G."/>
            <person name="Dumas V."/>
            <person name="Felice N."/>
            <person name="Paillard S."/>
            <person name="Juman I."/>
            <person name="Moroldo M."/>
            <person name="Scalabrin S."/>
            <person name="Canaguier A."/>
            <person name="Le Clainche I."/>
            <person name="Malacrida G."/>
            <person name="Durand E."/>
            <person name="Pesole G."/>
            <person name="Laucou V."/>
            <person name="Chatelet P."/>
            <person name="Merdinoglu D."/>
            <person name="Delledonne M."/>
            <person name="Pezzotti M."/>
            <person name="Lecharny A."/>
            <person name="Scarpelli C."/>
            <person name="Artiguenave F."/>
            <person name="Pe M.E."/>
            <person name="Valle G."/>
            <person name="Morgante M."/>
            <person name="Caboche M."/>
            <person name="Adam-Blondon A.-F."/>
            <person name="Weissenbach J."/>
            <person name="Quetier F."/>
            <person name="Wincker P."/>
        </authorList>
    </citation>
    <scope>NUCLEOTIDE SEQUENCE [LARGE SCALE GENOMIC DNA]</scope>
    <source>
        <strain evidence="26">cv. Pinot noir / PN40024</strain>
    </source>
</reference>
<dbReference type="CDD" id="cd14066">
    <property type="entry name" value="STKc_IRAK"/>
    <property type="match status" value="1"/>
</dbReference>
<dbReference type="PROSITE" id="PS50948">
    <property type="entry name" value="PAN"/>
    <property type="match status" value="2"/>
</dbReference>
<dbReference type="FunFam" id="1.10.510.10:FF:000129">
    <property type="entry name" value="cysteine-rich receptor-like protein kinase 10"/>
    <property type="match status" value="1"/>
</dbReference>
<dbReference type="Gene3D" id="1.10.510.10">
    <property type="entry name" value="Transferase(Phosphotransferase) domain 1"/>
    <property type="match status" value="2"/>
</dbReference>
<feature type="chain" id="PRO_5003337230" description="non-specific serine/threonine protein kinase" evidence="21">
    <location>
        <begin position="28"/>
        <end position="1066"/>
    </location>
</feature>
<keyword evidence="9 19" id="KW-0547">Nucleotide-binding</keyword>
<dbReference type="GO" id="GO:0007165">
    <property type="term" value="P:signal transduction"/>
    <property type="evidence" value="ECO:0000318"/>
    <property type="project" value="GO_Central"/>
</dbReference>
<keyword evidence="13 20" id="KW-0472">Membrane</keyword>
<dbReference type="GO" id="GO:0004674">
    <property type="term" value="F:protein serine/threonine kinase activity"/>
    <property type="evidence" value="ECO:0000318"/>
    <property type="project" value="GO_Central"/>
</dbReference>
<evidence type="ECO:0000256" key="20">
    <source>
        <dbReference type="SAM" id="Phobius"/>
    </source>
</evidence>
<evidence type="ECO:0000259" key="24">
    <source>
        <dbReference type="PROSITE" id="PS50948"/>
    </source>
</evidence>
<feature type="domain" description="Apple" evidence="24">
    <location>
        <begin position="275"/>
        <end position="358"/>
    </location>
</feature>
<evidence type="ECO:0000256" key="14">
    <source>
        <dbReference type="ARBA" id="ARBA00023157"/>
    </source>
</evidence>
<dbReference type="FunFam" id="3.30.200.20:FF:000195">
    <property type="entry name" value="G-type lectin S-receptor-like serine/threonine-protein kinase"/>
    <property type="match status" value="1"/>
</dbReference>
<dbReference type="PROSITE" id="PS50927">
    <property type="entry name" value="BULB_LECTIN"/>
    <property type="match status" value="1"/>
</dbReference>
<dbReference type="Pfam" id="PF07714">
    <property type="entry name" value="PK_Tyr_Ser-Thr"/>
    <property type="match status" value="1"/>
</dbReference>
<organism evidence="25 26">
    <name type="scientific">Vitis vinifera</name>
    <name type="common">Grape</name>
    <dbReference type="NCBI Taxonomy" id="29760"/>
    <lineage>
        <taxon>Eukaryota</taxon>
        <taxon>Viridiplantae</taxon>
        <taxon>Streptophyta</taxon>
        <taxon>Embryophyta</taxon>
        <taxon>Tracheophyta</taxon>
        <taxon>Spermatophyta</taxon>
        <taxon>Magnoliopsida</taxon>
        <taxon>eudicotyledons</taxon>
        <taxon>Gunneridae</taxon>
        <taxon>Pentapetalae</taxon>
        <taxon>rosids</taxon>
        <taxon>Vitales</taxon>
        <taxon>Vitaceae</taxon>
        <taxon>Viteae</taxon>
        <taxon>Vitis</taxon>
    </lineage>
</organism>
<evidence type="ECO:0000256" key="17">
    <source>
        <dbReference type="ARBA" id="ARBA00047899"/>
    </source>
</evidence>
<dbReference type="Pfam" id="PF00954">
    <property type="entry name" value="S_locus_glycop"/>
    <property type="match status" value="1"/>
</dbReference>
<feature type="domain" description="Bulb-type lectin" evidence="23">
    <location>
        <begin position="1"/>
        <end position="86"/>
    </location>
</feature>
<evidence type="ECO:0000256" key="12">
    <source>
        <dbReference type="ARBA" id="ARBA00022989"/>
    </source>
</evidence>
<keyword evidence="26" id="KW-1185">Reference proteome</keyword>
<dbReference type="HOGENOM" id="CLU_288448_0_0_1"/>
<dbReference type="PROSITE" id="PS50011">
    <property type="entry name" value="PROTEIN_KINASE_DOM"/>
    <property type="match status" value="2"/>
</dbReference>
<evidence type="ECO:0000259" key="23">
    <source>
        <dbReference type="PROSITE" id="PS50927"/>
    </source>
</evidence>
<evidence type="ECO:0000256" key="7">
    <source>
        <dbReference type="ARBA" id="ARBA00022729"/>
    </source>
</evidence>
<evidence type="ECO:0000256" key="18">
    <source>
        <dbReference type="ARBA" id="ARBA00048679"/>
    </source>
</evidence>
<keyword evidence="10" id="KW-0418">Kinase</keyword>
<dbReference type="SUPFAM" id="SSF56112">
    <property type="entry name" value="Protein kinase-like (PK-like)"/>
    <property type="match status" value="2"/>
</dbReference>